<proteinExistence type="predicted"/>
<feature type="non-terminal residue" evidence="1">
    <location>
        <position position="1"/>
    </location>
</feature>
<dbReference type="PANTHER" id="PTHR20898">
    <property type="entry name" value="DAEDALUS ON 3-RELATED-RELATED"/>
    <property type="match status" value="1"/>
</dbReference>
<dbReference type="InterPro" id="IPR010512">
    <property type="entry name" value="DUF1091"/>
</dbReference>
<dbReference type="AlphaFoldDB" id="A0A0M4E9K2"/>
<gene>
    <name evidence="1" type="ORF">Dbus_chr2Lg1925</name>
</gene>
<dbReference type="PANTHER" id="PTHR20898:SF0">
    <property type="entry name" value="DAEDALUS ON 3-RELATED"/>
    <property type="match status" value="1"/>
</dbReference>
<evidence type="ECO:0000313" key="1">
    <source>
        <dbReference type="EMBL" id="ALC39840.1"/>
    </source>
</evidence>
<accession>A0A0M4E9K2</accession>
<dbReference type="EMBL" id="CP012523">
    <property type="protein sequence ID" value="ALC39840.1"/>
    <property type="molecule type" value="Genomic_DNA"/>
</dbReference>
<sequence length="151" mass="17733">VFKFTNAVCKTSGSTIIINECRLRAVNRARNTFNFQMTLLEKVTDILYMAQLFKKSNGYKPWLYKFSVDGCRFLDKPFNPVIIILYRMFKDFSNFNHSCPYIVSIDNNMFSHQVVGITFAGLCYNQRILSSFGKTPWLTYTKWRIYGEHNC</sequence>
<dbReference type="Pfam" id="PF06477">
    <property type="entry name" value="DUF1091"/>
    <property type="match status" value="1"/>
</dbReference>
<evidence type="ECO:0000313" key="2">
    <source>
        <dbReference type="Proteomes" id="UP000494163"/>
    </source>
</evidence>
<reference evidence="1 2" key="1">
    <citation type="submission" date="2015-08" db="EMBL/GenBank/DDBJ databases">
        <title>Ancestral chromatin configuration constrains chromatin evolution on differentiating sex chromosomes in Drosophila.</title>
        <authorList>
            <person name="Zhou Q."/>
            <person name="Bachtrog D."/>
        </authorList>
    </citation>
    <scope>NUCLEOTIDE SEQUENCE [LARGE SCALE GENOMIC DNA]</scope>
    <source>
        <tissue evidence="1">Whole larvae</tissue>
    </source>
</reference>
<protein>
    <submittedName>
        <fullName evidence="1">Maker538</fullName>
    </submittedName>
</protein>
<organism evidence="1 2">
    <name type="scientific">Drosophila busckii</name>
    <name type="common">Fruit fly</name>
    <dbReference type="NCBI Taxonomy" id="30019"/>
    <lineage>
        <taxon>Eukaryota</taxon>
        <taxon>Metazoa</taxon>
        <taxon>Ecdysozoa</taxon>
        <taxon>Arthropoda</taxon>
        <taxon>Hexapoda</taxon>
        <taxon>Insecta</taxon>
        <taxon>Pterygota</taxon>
        <taxon>Neoptera</taxon>
        <taxon>Endopterygota</taxon>
        <taxon>Diptera</taxon>
        <taxon>Brachycera</taxon>
        <taxon>Muscomorpha</taxon>
        <taxon>Ephydroidea</taxon>
        <taxon>Drosophilidae</taxon>
        <taxon>Drosophila</taxon>
    </lineage>
</organism>
<dbReference type="Proteomes" id="UP000494163">
    <property type="component" value="Chromosome 2L"/>
</dbReference>
<dbReference type="OMA" id="TDILYMA"/>
<keyword evidence="2" id="KW-1185">Reference proteome</keyword>
<dbReference type="OrthoDB" id="7727171at2759"/>
<name>A0A0M4E9K2_DROBS</name>